<gene>
    <name evidence="1" type="ORF">V473_22765</name>
</gene>
<dbReference type="AlphaFoldDB" id="A0A0J7XJE1"/>
<accession>A0A0J7XJE1</accession>
<dbReference type="Proteomes" id="UP000052232">
    <property type="component" value="Unassembled WGS sequence"/>
</dbReference>
<name>A0A0J7XJE1_9SPHN</name>
<comment type="caution">
    <text evidence="1">The sequence shown here is derived from an EMBL/GenBank/DDBJ whole genome shotgun (WGS) entry which is preliminary data.</text>
</comment>
<proteinExistence type="predicted"/>
<reference evidence="1 2" key="1">
    <citation type="journal article" date="2015" name="G3 (Bethesda)">
        <title>Insights into Ongoing Evolution of the Hexachlorocyclohexane Catabolic Pathway from Comparative Genomics of Ten Sphingomonadaceae Strains.</title>
        <authorList>
            <person name="Pearce S.L."/>
            <person name="Oakeshott J.G."/>
            <person name="Pandey G."/>
        </authorList>
    </citation>
    <scope>NUCLEOTIDE SEQUENCE [LARGE SCALE GENOMIC DNA]</scope>
    <source>
        <strain evidence="1 2">LL01</strain>
    </source>
</reference>
<evidence type="ECO:0000313" key="2">
    <source>
        <dbReference type="Proteomes" id="UP000052232"/>
    </source>
</evidence>
<keyword evidence="2" id="KW-1185">Reference proteome</keyword>
<dbReference type="PATRIC" id="fig|1420583.3.peg.4359"/>
<evidence type="ECO:0000313" key="1">
    <source>
        <dbReference type="EMBL" id="KMS51774.1"/>
    </source>
</evidence>
<organism evidence="1 2">
    <name type="scientific">Sphingobium cupriresistens LL01</name>
    <dbReference type="NCBI Taxonomy" id="1420583"/>
    <lineage>
        <taxon>Bacteria</taxon>
        <taxon>Pseudomonadati</taxon>
        <taxon>Pseudomonadota</taxon>
        <taxon>Alphaproteobacteria</taxon>
        <taxon>Sphingomonadales</taxon>
        <taxon>Sphingomonadaceae</taxon>
        <taxon>Sphingobium</taxon>
    </lineage>
</organism>
<dbReference type="RefSeq" id="WP_066609236.1">
    <property type="nucleotide sequence ID" value="NZ_KQ130439.1"/>
</dbReference>
<dbReference type="EMBL" id="JACT01000008">
    <property type="protein sequence ID" value="KMS51774.1"/>
    <property type="molecule type" value="Genomic_DNA"/>
</dbReference>
<protein>
    <submittedName>
        <fullName evidence="1">Uncharacterized protein</fullName>
    </submittedName>
</protein>
<sequence>MKLAALVEALSAIAKDHPEAEIVMSDGETAYNLRERPIAWSDFPHDGNGSVTLYYGGLADALGPRPMSR</sequence>